<name>A0A848FJ40_9BURK</name>
<comment type="caution">
    <text evidence="1">The sequence shown here is derived from an EMBL/GenBank/DDBJ whole genome shotgun (WGS) entry which is preliminary data.</text>
</comment>
<dbReference type="RefSeq" id="WP_169163217.1">
    <property type="nucleotide sequence ID" value="NZ_JABBFW010000030.1"/>
</dbReference>
<reference evidence="1 2" key="1">
    <citation type="submission" date="2020-04" db="EMBL/GenBank/DDBJ databases">
        <title>Azohydromonas sp. isolated from soil.</title>
        <authorList>
            <person name="Dahal R.H."/>
        </authorList>
    </citation>
    <scope>NUCLEOTIDE SEQUENCE [LARGE SCALE GENOMIC DNA]</scope>
    <source>
        <strain evidence="1 2">G-1-1-14</strain>
    </source>
</reference>
<accession>A0A848FJ40</accession>
<dbReference type="AlphaFoldDB" id="A0A848FJ40"/>
<organism evidence="1 2">
    <name type="scientific">Azohydromonas caseinilytica</name>
    <dbReference type="NCBI Taxonomy" id="2728836"/>
    <lineage>
        <taxon>Bacteria</taxon>
        <taxon>Pseudomonadati</taxon>
        <taxon>Pseudomonadota</taxon>
        <taxon>Betaproteobacteria</taxon>
        <taxon>Burkholderiales</taxon>
        <taxon>Sphaerotilaceae</taxon>
        <taxon>Azohydromonas</taxon>
    </lineage>
</organism>
<evidence type="ECO:0000313" key="1">
    <source>
        <dbReference type="EMBL" id="NML18319.1"/>
    </source>
</evidence>
<evidence type="ECO:0000313" key="2">
    <source>
        <dbReference type="Proteomes" id="UP000574067"/>
    </source>
</evidence>
<keyword evidence="2" id="KW-1185">Reference proteome</keyword>
<sequence length="72" mass="7784">MDKRAWTAGFMAGGVFAAQCPYVRGSFEALDWYGGWIEGAANALGQSHDELTPGHGELPSLEYAGFTHMPLH</sequence>
<protein>
    <submittedName>
        <fullName evidence="1">Uncharacterized protein</fullName>
    </submittedName>
</protein>
<gene>
    <name evidence="1" type="ORF">HHL10_25450</name>
</gene>
<proteinExistence type="predicted"/>
<dbReference type="EMBL" id="JABBFW010000030">
    <property type="protein sequence ID" value="NML18319.1"/>
    <property type="molecule type" value="Genomic_DNA"/>
</dbReference>
<dbReference type="Proteomes" id="UP000574067">
    <property type="component" value="Unassembled WGS sequence"/>
</dbReference>